<evidence type="ECO:0000256" key="2">
    <source>
        <dbReference type="ARBA" id="ARBA00022679"/>
    </source>
</evidence>
<keyword evidence="2 4" id="KW-0808">Transferase</keyword>
<organism evidence="4 5">
    <name type="scientific">Actinopolyspora mortivallis</name>
    <dbReference type="NCBI Taxonomy" id="33906"/>
    <lineage>
        <taxon>Bacteria</taxon>
        <taxon>Bacillati</taxon>
        <taxon>Actinomycetota</taxon>
        <taxon>Actinomycetes</taxon>
        <taxon>Actinopolysporales</taxon>
        <taxon>Actinopolysporaceae</taxon>
        <taxon>Actinopolyspora</taxon>
    </lineage>
</organism>
<keyword evidence="1" id="KW-0328">Glycosyltransferase</keyword>
<gene>
    <name evidence="4" type="ORF">CEP50_05165</name>
</gene>
<dbReference type="PANTHER" id="PTHR48043:SF145">
    <property type="entry name" value="FI06409P-RELATED"/>
    <property type="match status" value="1"/>
</dbReference>
<dbReference type="EMBL" id="PVSR01000004">
    <property type="protein sequence ID" value="PRW64329.1"/>
    <property type="molecule type" value="Genomic_DNA"/>
</dbReference>
<dbReference type="PANTHER" id="PTHR48043">
    <property type="entry name" value="EG:EG0003.4 PROTEIN-RELATED"/>
    <property type="match status" value="1"/>
</dbReference>
<dbReference type="Proteomes" id="UP000239352">
    <property type="component" value="Unassembled WGS sequence"/>
</dbReference>
<name>A0A2T0GYZ6_ACTMO</name>
<dbReference type="GO" id="GO:0016758">
    <property type="term" value="F:hexosyltransferase activity"/>
    <property type="evidence" value="ECO:0007669"/>
    <property type="project" value="UniProtKB-ARBA"/>
</dbReference>
<dbReference type="STRING" id="1050202.GCA_000384035_02050"/>
<dbReference type="PROSITE" id="PS00375">
    <property type="entry name" value="UDPGT"/>
    <property type="match status" value="1"/>
</dbReference>
<evidence type="ECO:0000313" key="4">
    <source>
        <dbReference type="EMBL" id="PRW64329.1"/>
    </source>
</evidence>
<dbReference type="Gene3D" id="3.40.50.2000">
    <property type="entry name" value="Glycogen Phosphorylase B"/>
    <property type="match status" value="2"/>
</dbReference>
<dbReference type="InterPro" id="IPR002213">
    <property type="entry name" value="UDP_glucos_trans"/>
</dbReference>
<proteinExistence type="predicted"/>
<sequence>MRIAFGSQPIYSHLVPALLPLARLTAEAGHEVVVLTSEDLSEEVRRFGLTPLVPSDIIAAPEILQRPDLVERLGLDPSVMDDFGRRTFRAGADFFATMFAGPVAGDNAEGTIESLKSFAPDLLVRESTDYASYYAAEYLGVRHLALDIGPLAPFDETPVLTNLNEQRDRFDLPPVSDPLHPFHGGRIGMAPESFYPPRLRLENARHHNAPPPAEHRLDPELAALPADRPLVLATLGSNAARIHDSAERTPLHTIVDVLGELPVTGVVALGRNIPPESWNGARPDNVHLTSFVQQQLLLPSCEVFITHGGFSGVREALSSGVPMAVLPMFAEQPANAERVAQLGVGEQLDLEELTHTTLRETVETVLNSPSYRHRARAMARRFLALPPFGEIVRELEEPGGHG</sequence>
<evidence type="ECO:0000256" key="1">
    <source>
        <dbReference type="ARBA" id="ARBA00022676"/>
    </source>
</evidence>
<dbReference type="InParanoid" id="A0A2T0GYZ6"/>
<dbReference type="GO" id="GO:0008194">
    <property type="term" value="F:UDP-glycosyltransferase activity"/>
    <property type="evidence" value="ECO:0007669"/>
    <property type="project" value="InterPro"/>
</dbReference>
<evidence type="ECO:0000313" key="5">
    <source>
        <dbReference type="Proteomes" id="UP000239352"/>
    </source>
</evidence>
<dbReference type="Pfam" id="PF06722">
    <property type="entry name" value="EryCIII-like_C"/>
    <property type="match status" value="1"/>
</dbReference>
<comment type="caution">
    <text evidence="4">The sequence shown here is derived from an EMBL/GenBank/DDBJ whole genome shotgun (WGS) entry which is preliminary data.</text>
</comment>
<dbReference type="RefSeq" id="WP_106112779.1">
    <property type="nucleotide sequence ID" value="NZ_PVSR01000004.1"/>
</dbReference>
<reference evidence="4 5" key="1">
    <citation type="submission" date="2018-03" db="EMBL/GenBank/DDBJ databases">
        <title>Actinopolyspora mortivallis from Sahara, screening for active biomolecules.</title>
        <authorList>
            <person name="Selama O."/>
            <person name="Wellington E.M.H."/>
            <person name="Hacene H."/>
        </authorList>
    </citation>
    <scope>NUCLEOTIDE SEQUENCE [LARGE SCALE GENOMIC DNA]</scope>
    <source>
        <strain evidence="4 5">M5A</strain>
    </source>
</reference>
<evidence type="ECO:0000259" key="3">
    <source>
        <dbReference type="Pfam" id="PF06722"/>
    </source>
</evidence>
<dbReference type="InterPro" id="IPR050271">
    <property type="entry name" value="UDP-glycosyltransferase"/>
</dbReference>
<dbReference type="FunCoup" id="A0A2T0GYZ6">
    <property type="interactions" value="74"/>
</dbReference>
<feature type="domain" description="Erythromycin biosynthesis protein CIII-like C-terminal" evidence="3">
    <location>
        <begin position="280"/>
        <end position="397"/>
    </location>
</feature>
<keyword evidence="5" id="KW-1185">Reference proteome</keyword>
<dbReference type="AlphaFoldDB" id="A0A2T0GYZ6"/>
<dbReference type="CDD" id="cd03784">
    <property type="entry name" value="GT1_Gtf-like"/>
    <property type="match status" value="1"/>
</dbReference>
<dbReference type="SUPFAM" id="SSF53756">
    <property type="entry name" value="UDP-Glycosyltransferase/glycogen phosphorylase"/>
    <property type="match status" value="1"/>
</dbReference>
<protein>
    <submittedName>
        <fullName evidence="4">Glycosyltransferase</fullName>
    </submittedName>
</protein>
<dbReference type="FunFam" id="3.40.50.2000:FF:000072">
    <property type="entry name" value="Glycosyl transferase"/>
    <property type="match status" value="1"/>
</dbReference>
<dbReference type="InterPro" id="IPR010610">
    <property type="entry name" value="EryCIII-like_C"/>
</dbReference>
<accession>A0A2T0GYZ6</accession>
<dbReference type="InterPro" id="IPR035595">
    <property type="entry name" value="UDP_glycos_trans_CS"/>
</dbReference>